<protein>
    <recommendedName>
        <fullName evidence="8">transketolase</fullName>
        <ecNumber evidence="8">2.2.1.1</ecNumber>
    </recommendedName>
</protein>
<sequence length="673" mass="72575">MDKNISKLAADNIRILSAAMVEKAKSGHPGGAMGGADFMHVLFSEYLNYDPADRTWFNRDRFFLDPGHMSPMLYAGLALTGTYSMEELANFRQWGSPTPGHPEVDFARGVENTSGPLGQGHVMAVGAAIAERFLAARFGEWMSHNIYTFISDGGIQEEISQGAGRIAGHLGLGNLVMFYDSNDIQLSTVTDDVTIEDTAKKYEAWGWATMTIDGNDHDQIRKALDAASAETEKPFLIIGKTIMGKGAVTASGDSFEKQVSTHGQPLSAAGASFADTLKNLGAEVENPFQVFAEVEALYNEANNKKAAYVADKKAEQAEWAKANPELAAKLAQFISGETNIDYAAIEQKAGAATRGASSTVLGVFAEQVENMIVMSADLANSDKTDGFLKKTTVFKKGDFSGAFLQIGVAELTMGAIANGIALHGGVIPVCGTFFVFSDYMKPTARMAALMQLPVKYVWTHDAFRVGEDGPTHQPIEQEAQIRLLEKLKNHHGDNGMLVVRPADVNETTVAWKMAMENTKTPTALILSRQNIPNLPDSSYNNALQAEKGAYIVEKDADMPDVVLLASGSEVGTLVEGAKLLREQKGLKVNVVSVISEGLFRNQDKAYQAEVLPADVPRFGMTAGLPVTLEGLVGLNGTVWGLDHFGYSAPYTVLDEKFGFTGENVLKQVTEMLG</sequence>
<evidence type="ECO:0000256" key="9">
    <source>
        <dbReference type="ARBA" id="ARBA00022679"/>
    </source>
</evidence>
<dbReference type="Pfam" id="PF22613">
    <property type="entry name" value="Transketolase_C_1"/>
    <property type="match status" value="1"/>
</dbReference>
<dbReference type="CDD" id="cd02012">
    <property type="entry name" value="TPP_TK"/>
    <property type="match status" value="1"/>
</dbReference>
<dbReference type="Gene3D" id="3.40.50.970">
    <property type="match status" value="2"/>
</dbReference>
<name>A0A941IXK9_9BACT</name>
<accession>A0A941IXK9</accession>
<proteinExistence type="inferred from homology"/>
<dbReference type="InterPro" id="IPR020826">
    <property type="entry name" value="Transketolase_BS"/>
</dbReference>
<dbReference type="PROSITE" id="PS00802">
    <property type="entry name" value="TRANSKETOLASE_2"/>
    <property type="match status" value="1"/>
</dbReference>
<dbReference type="InterPro" id="IPR005475">
    <property type="entry name" value="Transketolase-like_Pyr-bd"/>
</dbReference>
<evidence type="ECO:0000256" key="5">
    <source>
        <dbReference type="ARBA" id="ARBA00001964"/>
    </source>
</evidence>
<dbReference type="GO" id="GO:0046872">
    <property type="term" value="F:metal ion binding"/>
    <property type="evidence" value="ECO:0007669"/>
    <property type="project" value="UniProtKB-KW"/>
</dbReference>
<keyword evidence="9" id="KW-0808">Transferase</keyword>
<feature type="domain" description="Transketolase-like pyrimidine-binding" evidence="15">
    <location>
        <begin position="351"/>
        <end position="533"/>
    </location>
</feature>
<reference evidence="16" key="2">
    <citation type="submission" date="2021-04" db="EMBL/GenBank/DDBJ databases">
        <authorList>
            <person name="Zhang T."/>
            <person name="Zhang Y."/>
            <person name="Lu D."/>
            <person name="Zuo D."/>
            <person name="Du Z."/>
        </authorList>
    </citation>
    <scope>NUCLEOTIDE SEQUENCE</scope>
    <source>
        <strain evidence="16">JR1</strain>
    </source>
</reference>
<evidence type="ECO:0000256" key="8">
    <source>
        <dbReference type="ARBA" id="ARBA00013152"/>
    </source>
</evidence>
<dbReference type="FunFam" id="3.40.50.970:FF:000045">
    <property type="entry name" value="Transketolase"/>
    <property type="match status" value="1"/>
</dbReference>
<dbReference type="PANTHER" id="PTHR43522">
    <property type="entry name" value="TRANSKETOLASE"/>
    <property type="match status" value="1"/>
</dbReference>
<dbReference type="SUPFAM" id="SSF52922">
    <property type="entry name" value="TK C-terminal domain-like"/>
    <property type="match status" value="1"/>
</dbReference>
<comment type="cofactor">
    <cofactor evidence="5">
        <name>thiamine diphosphate</name>
        <dbReference type="ChEBI" id="CHEBI:58937"/>
    </cofactor>
</comment>
<dbReference type="AlphaFoldDB" id="A0A941IXK9"/>
<comment type="catalytic activity">
    <reaction evidence="14">
        <text>D-sedoheptulose 7-phosphate + D-glyceraldehyde 3-phosphate = aldehydo-D-ribose 5-phosphate + D-xylulose 5-phosphate</text>
        <dbReference type="Rhea" id="RHEA:10508"/>
        <dbReference type="ChEBI" id="CHEBI:57483"/>
        <dbReference type="ChEBI" id="CHEBI:57737"/>
        <dbReference type="ChEBI" id="CHEBI:58273"/>
        <dbReference type="ChEBI" id="CHEBI:59776"/>
        <dbReference type="EC" id="2.2.1.1"/>
    </reaction>
</comment>
<comment type="cofactor">
    <cofactor evidence="3">
        <name>Co(2+)</name>
        <dbReference type="ChEBI" id="CHEBI:48828"/>
    </cofactor>
</comment>
<organism evidence="16 17">
    <name type="scientific">Carboxylicivirga sediminis</name>
    <dbReference type="NCBI Taxonomy" id="2006564"/>
    <lineage>
        <taxon>Bacteria</taxon>
        <taxon>Pseudomonadati</taxon>
        <taxon>Bacteroidota</taxon>
        <taxon>Bacteroidia</taxon>
        <taxon>Marinilabiliales</taxon>
        <taxon>Marinilabiliaceae</taxon>
        <taxon>Carboxylicivirga</taxon>
    </lineage>
</organism>
<dbReference type="InterPro" id="IPR029061">
    <property type="entry name" value="THDP-binding"/>
</dbReference>
<dbReference type="SMART" id="SM00861">
    <property type="entry name" value="Transket_pyr"/>
    <property type="match status" value="1"/>
</dbReference>
<dbReference type="RefSeq" id="WP_212188698.1">
    <property type="nucleotide sequence ID" value="NZ_JAGTAR010000004.1"/>
</dbReference>
<evidence type="ECO:0000256" key="6">
    <source>
        <dbReference type="ARBA" id="ARBA00007131"/>
    </source>
</evidence>
<comment type="cofactor">
    <cofactor evidence="2">
        <name>Mn(2+)</name>
        <dbReference type="ChEBI" id="CHEBI:29035"/>
    </cofactor>
</comment>
<dbReference type="InterPro" id="IPR033247">
    <property type="entry name" value="Transketolase_fam"/>
</dbReference>
<dbReference type="InterPro" id="IPR005474">
    <property type="entry name" value="Transketolase_N"/>
</dbReference>
<dbReference type="SUPFAM" id="SSF52518">
    <property type="entry name" value="Thiamin diphosphate-binding fold (THDP-binding)"/>
    <property type="match status" value="2"/>
</dbReference>
<evidence type="ECO:0000256" key="11">
    <source>
        <dbReference type="ARBA" id="ARBA00022837"/>
    </source>
</evidence>
<dbReference type="InterPro" id="IPR009014">
    <property type="entry name" value="Transketo_C/PFOR_II"/>
</dbReference>
<gene>
    <name evidence="16" type="ORF">KDU71_04410</name>
</gene>
<comment type="similarity">
    <text evidence="6">Belongs to the transketolase family.</text>
</comment>
<evidence type="ECO:0000256" key="3">
    <source>
        <dbReference type="ARBA" id="ARBA00001941"/>
    </source>
</evidence>
<dbReference type="GO" id="GO:0004802">
    <property type="term" value="F:transketolase activity"/>
    <property type="evidence" value="ECO:0007669"/>
    <property type="project" value="UniProtKB-EC"/>
</dbReference>
<dbReference type="CDD" id="cd07033">
    <property type="entry name" value="TPP_PYR_DXS_TK_like"/>
    <property type="match status" value="1"/>
</dbReference>
<dbReference type="GO" id="GO:0005829">
    <property type="term" value="C:cytosol"/>
    <property type="evidence" value="ECO:0007669"/>
    <property type="project" value="TreeGrafter"/>
</dbReference>
<dbReference type="InterPro" id="IPR055152">
    <property type="entry name" value="Transketolase-like_C_2"/>
</dbReference>
<reference evidence="16" key="1">
    <citation type="journal article" date="2018" name="Int. J. Syst. Evol. Microbiol.">
        <title>Carboxylicivirga sediminis sp. nov., isolated from coastal sediment.</title>
        <authorList>
            <person name="Wang F.Q."/>
            <person name="Ren L.H."/>
            <person name="Zou R.J."/>
            <person name="Sun Y.Z."/>
            <person name="Liu X.J."/>
            <person name="Jiang F."/>
            <person name="Liu L.J."/>
        </authorList>
    </citation>
    <scope>NUCLEOTIDE SEQUENCE</scope>
    <source>
        <strain evidence="16">JR1</strain>
    </source>
</reference>
<comment type="cofactor">
    <cofactor evidence="4">
        <name>Mg(2+)</name>
        <dbReference type="ChEBI" id="CHEBI:18420"/>
    </cofactor>
</comment>
<dbReference type="GO" id="GO:0006098">
    <property type="term" value="P:pentose-phosphate shunt"/>
    <property type="evidence" value="ECO:0007669"/>
    <property type="project" value="TreeGrafter"/>
</dbReference>
<keyword evidence="10" id="KW-0479">Metal-binding</keyword>
<keyword evidence="11" id="KW-0106">Calcium</keyword>
<evidence type="ECO:0000256" key="14">
    <source>
        <dbReference type="ARBA" id="ARBA00049473"/>
    </source>
</evidence>
<comment type="subunit">
    <text evidence="7">Homodimer.</text>
</comment>
<dbReference type="Pfam" id="PF00456">
    <property type="entry name" value="Transketolase_N"/>
    <property type="match status" value="1"/>
</dbReference>
<evidence type="ECO:0000256" key="4">
    <source>
        <dbReference type="ARBA" id="ARBA00001946"/>
    </source>
</evidence>
<evidence type="ECO:0000256" key="13">
    <source>
        <dbReference type="ARBA" id="ARBA00023052"/>
    </source>
</evidence>
<dbReference type="EMBL" id="JAGTAR010000004">
    <property type="protein sequence ID" value="MBR8534792.1"/>
    <property type="molecule type" value="Genomic_DNA"/>
</dbReference>
<dbReference type="Pfam" id="PF02779">
    <property type="entry name" value="Transket_pyr"/>
    <property type="match status" value="1"/>
</dbReference>
<evidence type="ECO:0000313" key="16">
    <source>
        <dbReference type="EMBL" id="MBR8534792.1"/>
    </source>
</evidence>
<keyword evidence="12" id="KW-0460">Magnesium</keyword>
<dbReference type="Gene3D" id="3.40.50.920">
    <property type="match status" value="1"/>
</dbReference>
<evidence type="ECO:0000259" key="15">
    <source>
        <dbReference type="SMART" id="SM00861"/>
    </source>
</evidence>
<evidence type="ECO:0000313" key="17">
    <source>
        <dbReference type="Proteomes" id="UP000679220"/>
    </source>
</evidence>
<comment type="caution">
    <text evidence="16">The sequence shown here is derived from an EMBL/GenBank/DDBJ whole genome shotgun (WGS) entry which is preliminary data.</text>
</comment>
<dbReference type="PANTHER" id="PTHR43522:SF2">
    <property type="entry name" value="TRANSKETOLASE 1-RELATED"/>
    <property type="match status" value="1"/>
</dbReference>
<comment type="cofactor">
    <cofactor evidence="1">
        <name>Ca(2+)</name>
        <dbReference type="ChEBI" id="CHEBI:29108"/>
    </cofactor>
</comment>
<keyword evidence="17" id="KW-1185">Reference proteome</keyword>
<dbReference type="Proteomes" id="UP000679220">
    <property type="component" value="Unassembled WGS sequence"/>
</dbReference>
<evidence type="ECO:0000256" key="7">
    <source>
        <dbReference type="ARBA" id="ARBA00011738"/>
    </source>
</evidence>
<evidence type="ECO:0000256" key="2">
    <source>
        <dbReference type="ARBA" id="ARBA00001936"/>
    </source>
</evidence>
<evidence type="ECO:0000256" key="1">
    <source>
        <dbReference type="ARBA" id="ARBA00001913"/>
    </source>
</evidence>
<evidence type="ECO:0000256" key="10">
    <source>
        <dbReference type="ARBA" id="ARBA00022723"/>
    </source>
</evidence>
<evidence type="ECO:0000256" key="12">
    <source>
        <dbReference type="ARBA" id="ARBA00022842"/>
    </source>
</evidence>
<dbReference type="EC" id="2.2.1.1" evidence="8"/>
<keyword evidence="13" id="KW-0786">Thiamine pyrophosphate</keyword>